<evidence type="ECO:0000256" key="3">
    <source>
        <dbReference type="ARBA" id="ARBA00022989"/>
    </source>
</evidence>
<keyword evidence="2 6" id="KW-0812">Transmembrane</keyword>
<comment type="subcellular location">
    <subcellularLocation>
        <location evidence="1">Membrane</location>
        <topology evidence="1">Multi-pass membrane protein</topology>
    </subcellularLocation>
</comment>
<dbReference type="GO" id="GO:0016020">
    <property type="term" value="C:membrane"/>
    <property type="evidence" value="ECO:0007669"/>
    <property type="project" value="UniProtKB-SubCell"/>
</dbReference>
<evidence type="ECO:0000256" key="6">
    <source>
        <dbReference type="SAM" id="Phobius"/>
    </source>
</evidence>
<proteinExistence type="predicted"/>
<feature type="region of interest" description="Disordered" evidence="5">
    <location>
        <begin position="172"/>
        <end position="227"/>
    </location>
</feature>
<dbReference type="AlphaFoldDB" id="A0A6P2D5M7"/>
<feature type="compositionally biased region" description="Basic and acidic residues" evidence="5">
    <location>
        <begin position="198"/>
        <end position="215"/>
    </location>
</feature>
<reference evidence="8 9" key="1">
    <citation type="submission" date="2019-05" db="EMBL/GenBank/DDBJ databases">
        <authorList>
            <consortium name="Science for Life Laboratories"/>
        </authorList>
    </citation>
    <scope>NUCLEOTIDE SEQUENCE [LARGE SCALE GENOMIC DNA]</scope>
    <source>
        <strain evidence="8">Soil9</strain>
    </source>
</reference>
<evidence type="ECO:0000256" key="1">
    <source>
        <dbReference type="ARBA" id="ARBA00004141"/>
    </source>
</evidence>
<keyword evidence="3 6" id="KW-1133">Transmembrane helix</keyword>
<dbReference type="InterPro" id="IPR012340">
    <property type="entry name" value="NA-bd_OB-fold"/>
</dbReference>
<evidence type="ECO:0000256" key="4">
    <source>
        <dbReference type="ARBA" id="ARBA00023136"/>
    </source>
</evidence>
<dbReference type="PANTHER" id="PTHR33507">
    <property type="entry name" value="INNER MEMBRANE PROTEIN YBBJ"/>
    <property type="match status" value="1"/>
</dbReference>
<keyword evidence="4 6" id="KW-0472">Membrane</keyword>
<feature type="domain" description="NfeD-like C-terminal" evidence="7">
    <location>
        <begin position="114"/>
        <end position="168"/>
    </location>
</feature>
<accession>A0A6P2D5M7</accession>
<organism evidence="8 9">
    <name type="scientific">Gemmata massiliana</name>
    <dbReference type="NCBI Taxonomy" id="1210884"/>
    <lineage>
        <taxon>Bacteria</taxon>
        <taxon>Pseudomonadati</taxon>
        <taxon>Planctomycetota</taxon>
        <taxon>Planctomycetia</taxon>
        <taxon>Gemmatales</taxon>
        <taxon>Gemmataceae</taxon>
        <taxon>Gemmata</taxon>
    </lineage>
</organism>
<protein>
    <recommendedName>
        <fullName evidence="7">NfeD-like C-terminal domain-containing protein</fullName>
    </recommendedName>
</protein>
<feature type="transmembrane region" description="Helical" evidence="6">
    <location>
        <begin position="16"/>
        <end position="36"/>
    </location>
</feature>
<dbReference type="Gene3D" id="2.40.50.140">
    <property type="entry name" value="Nucleic acid-binding proteins"/>
    <property type="match status" value="1"/>
</dbReference>
<dbReference type="KEGG" id="gms:SOIL9_12750"/>
<dbReference type="InterPro" id="IPR052165">
    <property type="entry name" value="Membrane_assoc_protease"/>
</dbReference>
<feature type="compositionally biased region" description="Acidic residues" evidence="5">
    <location>
        <begin position="216"/>
        <end position="227"/>
    </location>
</feature>
<dbReference type="Pfam" id="PF01957">
    <property type="entry name" value="NfeD"/>
    <property type="match status" value="1"/>
</dbReference>
<keyword evidence="9" id="KW-1185">Reference proteome</keyword>
<dbReference type="EMBL" id="LR593886">
    <property type="protein sequence ID" value="VTR96439.1"/>
    <property type="molecule type" value="Genomic_DNA"/>
</dbReference>
<evidence type="ECO:0000313" key="9">
    <source>
        <dbReference type="Proteomes" id="UP000464178"/>
    </source>
</evidence>
<feature type="transmembrane region" description="Helical" evidence="6">
    <location>
        <begin position="42"/>
        <end position="60"/>
    </location>
</feature>
<dbReference type="Proteomes" id="UP000464178">
    <property type="component" value="Chromosome"/>
</dbReference>
<sequence>MCRPITLTRALRMDDYLIIAIVLMALGAGLLGAEILVPTGGFLVVGALVFFALAVGIILYQGTTIEAVVAIGGLAVGLPAAGFVAVAAWRRMSLDNVLNEVPTDSPIGVVPEANALKGRAGKTVSPLRPSGSVEFDGKRVDAMTEGMMLDAGVWVRCVDVKRGQVIVRAMESQPDVSEVERADAALPAQSKASAPANEEPHKDETQKEEPKRPRDDFDDFDIGLDKI</sequence>
<evidence type="ECO:0000256" key="2">
    <source>
        <dbReference type="ARBA" id="ARBA00022692"/>
    </source>
</evidence>
<evidence type="ECO:0000256" key="5">
    <source>
        <dbReference type="SAM" id="MobiDB-lite"/>
    </source>
</evidence>
<evidence type="ECO:0000313" key="8">
    <source>
        <dbReference type="EMBL" id="VTR96439.1"/>
    </source>
</evidence>
<feature type="transmembrane region" description="Helical" evidence="6">
    <location>
        <begin position="67"/>
        <end position="89"/>
    </location>
</feature>
<gene>
    <name evidence="8" type="ORF">SOIL9_12750</name>
</gene>
<evidence type="ECO:0000259" key="7">
    <source>
        <dbReference type="Pfam" id="PF01957"/>
    </source>
</evidence>
<name>A0A6P2D5M7_9BACT</name>
<dbReference type="InterPro" id="IPR002810">
    <property type="entry name" value="NfeD-like_C"/>
</dbReference>